<dbReference type="InterPro" id="IPR040442">
    <property type="entry name" value="Pyrv_kinase-like_dom_sf"/>
</dbReference>
<protein>
    <recommendedName>
        <fullName evidence="4">HpcH/HpaI aldolase/citrate lyase domain-containing protein</fullName>
    </recommendedName>
</protein>
<dbReference type="SUPFAM" id="SSF51621">
    <property type="entry name" value="Phosphoenolpyruvate/pyruvate domain"/>
    <property type="match status" value="1"/>
</dbReference>
<accession>A0AAN5Z6H2</accession>
<comment type="similarity">
    <text evidence="1">Belongs to the HpcH/HpaI aldolase family.</text>
</comment>
<keyword evidence="6" id="KW-1185">Reference proteome</keyword>
<evidence type="ECO:0000313" key="6">
    <source>
        <dbReference type="Proteomes" id="UP000537989"/>
    </source>
</evidence>
<evidence type="ECO:0000256" key="2">
    <source>
        <dbReference type="ARBA" id="ARBA00022723"/>
    </source>
</evidence>
<feature type="domain" description="HpcH/HpaI aldolase/citrate lyase" evidence="4">
    <location>
        <begin position="44"/>
        <end position="227"/>
    </location>
</feature>
<keyword evidence="3" id="KW-0456">Lyase</keyword>
<dbReference type="Proteomes" id="UP000537989">
    <property type="component" value="Unassembled WGS sequence"/>
</dbReference>
<dbReference type="Pfam" id="PF03328">
    <property type="entry name" value="HpcH_HpaI"/>
    <property type="match status" value="1"/>
</dbReference>
<evidence type="ECO:0000259" key="4">
    <source>
        <dbReference type="Pfam" id="PF03328"/>
    </source>
</evidence>
<comment type="caution">
    <text evidence="5">The sequence shown here is derived from an EMBL/GenBank/DDBJ whole genome shotgun (WGS) entry which is preliminary data.</text>
</comment>
<evidence type="ECO:0000313" key="5">
    <source>
        <dbReference type="EMBL" id="KAF5234549.1"/>
    </source>
</evidence>
<dbReference type="InterPro" id="IPR005000">
    <property type="entry name" value="Aldolase/citrate-lyase_domain"/>
</dbReference>
<reference evidence="5 6" key="1">
    <citation type="submission" date="2020-02" db="EMBL/GenBank/DDBJ databases">
        <title>Identification and distribution of gene clusters putatively required for synthesis of sphingolipid metabolism inhibitors in phylogenetically diverse species of the filamentous fungus Fusarium.</title>
        <authorList>
            <person name="Kim H.-S."/>
            <person name="Busman M."/>
            <person name="Brown D.W."/>
            <person name="Divon H."/>
            <person name="Uhlig S."/>
            <person name="Proctor R.H."/>
        </authorList>
    </citation>
    <scope>NUCLEOTIDE SEQUENCE [LARGE SCALE GENOMIC DNA]</scope>
    <source>
        <strain evidence="5 6">NRRL 2903</strain>
    </source>
</reference>
<evidence type="ECO:0000256" key="3">
    <source>
        <dbReference type="ARBA" id="ARBA00023239"/>
    </source>
</evidence>
<dbReference type="EMBL" id="JAAMOD010000228">
    <property type="protein sequence ID" value="KAF5234549.1"/>
    <property type="molecule type" value="Genomic_DNA"/>
</dbReference>
<dbReference type="InterPro" id="IPR015813">
    <property type="entry name" value="Pyrv/PenolPyrv_kinase-like_dom"/>
</dbReference>
<evidence type="ECO:0000256" key="1">
    <source>
        <dbReference type="ARBA" id="ARBA00005568"/>
    </source>
</evidence>
<dbReference type="PANTHER" id="PTHR30502">
    <property type="entry name" value="2-KETO-3-DEOXY-L-RHAMNONATE ALDOLASE"/>
    <property type="match status" value="1"/>
</dbReference>
<proteinExistence type="inferred from homology"/>
<dbReference type="Gene3D" id="3.20.20.60">
    <property type="entry name" value="Phosphoenolpyruvate-binding domains"/>
    <property type="match status" value="1"/>
</dbReference>
<keyword evidence="2" id="KW-0479">Metal-binding</keyword>
<dbReference type="AlphaFoldDB" id="A0AAN5Z6H2"/>
<dbReference type="InterPro" id="IPR050251">
    <property type="entry name" value="HpcH-HpaI_aldolase"/>
</dbReference>
<dbReference type="GO" id="GO:0016832">
    <property type="term" value="F:aldehyde-lyase activity"/>
    <property type="evidence" value="ECO:0007669"/>
    <property type="project" value="TreeGrafter"/>
</dbReference>
<organism evidence="5 6">
    <name type="scientific">Fusarium austroamericanum</name>
    <dbReference type="NCBI Taxonomy" id="282268"/>
    <lineage>
        <taxon>Eukaryota</taxon>
        <taxon>Fungi</taxon>
        <taxon>Dikarya</taxon>
        <taxon>Ascomycota</taxon>
        <taxon>Pezizomycotina</taxon>
        <taxon>Sordariomycetes</taxon>
        <taxon>Hypocreomycetidae</taxon>
        <taxon>Hypocreales</taxon>
        <taxon>Nectriaceae</taxon>
        <taxon>Fusarium</taxon>
    </lineage>
</organism>
<sequence length="308" mass="33311">MSPGETTDTIAQAREVCRGNLVKQVMLDNQIATSFGLRLCLSAEMPLIARRAGYSAILMNLEHSPIGIETMRDISVVCLNVGITPMVVVPTCEAQWISRCLDSGAQAIVVPHVNNVQEAQICVNASKYPPLGRRSLTMAQPITQYATNIPPHLVAEVVNDNVLILPMIETKEGVSNAESIAAVPGVDALFIGCADLTMDLGIAGQYDTDTFHDAIDKISRAAEKASVDGRKVFVGLGGLEGRPDLLEAFTKRYSNIRYVFLATTFDSIIAEILRLTLTSFTMAGRDLSILVAGMSKQLESIRDISSRI</sequence>
<name>A0AAN5Z6H2_FUSAU</name>
<gene>
    <name evidence="5" type="ORF">FAUST_7529</name>
</gene>
<dbReference type="GO" id="GO:0046872">
    <property type="term" value="F:metal ion binding"/>
    <property type="evidence" value="ECO:0007669"/>
    <property type="project" value="UniProtKB-KW"/>
</dbReference>
<dbReference type="PANTHER" id="PTHR30502:SF0">
    <property type="entry name" value="PHOSPHOENOLPYRUVATE CARBOXYLASE FAMILY PROTEIN"/>
    <property type="match status" value="1"/>
</dbReference>
<dbReference type="GO" id="GO:0005737">
    <property type="term" value="C:cytoplasm"/>
    <property type="evidence" value="ECO:0007669"/>
    <property type="project" value="TreeGrafter"/>
</dbReference>